<gene>
    <name evidence="2" type="ORF">B0H17DRAFT_1181026</name>
</gene>
<comment type="caution">
    <text evidence="2">The sequence shown here is derived from an EMBL/GenBank/DDBJ whole genome shotgun (WGS) entry which is preliminary data.</text>
</comment>
<dbReference type="AlphaFoldDB" id="A0AAD7DAB3"/>
<proteinExistence type="predicted"/>
<dbReference type="Proteomes" id="UP001221757">
    <property type="component" value="Unassembled WGS sequence"/>
</dbReference>
<accession>A0AAD7DAB3</accession>
<dbReference type="EMBL" id="JARKIE010000093">
    <property type="protein sequence ID" value="KAJ7686816.1"/>
    <property type="molecule type" value="Genomic_DNA"/>
</dbReference>
<protein>
    <recommendedName>
        <fullName evidence="4">NmrA-like domain-containing protein</fullName>
    </recommendedName>
</protein>
<sequence>MWAVGSIKADPVTSKPAPGNLAVYADLKAAGIPSTRFFTGNFTEFLPWLVGFADHGKIRIVGKGEVPVSTSIGDIACPIILHDLAVTFLEVSGGVLTNPPSALTPIINVGINNQGRGKILNEFQAVLHFSAFTASKTLATGLVPTWFRPPGCCVARNGRPPQLSESNDHDSIACSTVT</sequence>
<evidence type="ECO:0000313" key="2">
    <source>
        <dbReference type="EMBL" id="KAJ7686816.1"/>
    </source>
</evidence>
<reference evidence="2" key="1">
    <citation type="submission" date="2023-03" db="EMBL/GenBank/DDBJ databases">
        <title>Massive genome expansion in bonnet fungi (Mycena s.s.) driven by repeated elements and novel gene families across ecological guilds.</title>
        <authorList>
            <consortium name="Lawrence Berkeley National Laboratory"/>
            <person name="Harder C.B."/>
            <person name="Miyauchi S."/>
            <person name="Viragh M."/>
            <person name="Kuo A."/>
            <person name="Thoen E."/>
            <person name="Andreopoulos B."/>
            <person name="Lu D."/>
            <person name="Skrede I."/>
            <person name="Drula E."/>
            <person name="Henrissat B."/>
            <person name="Morin E."/>
            <person name="Kohler A."/>
            <person name="Barry K."/>
            <person name="LaButti K."/>
            <person name="Morin E."/>
            <person name="Salamov A."/>
            <person name="Lipzen A."/>
            <person name="Mereny Z."/>
            <person name="Hegedus B."/>
            <person name="Baldrian P."/>
            <person name="Stursova M."/>
            <person name="Weitz H."/>
            <person name="Taylor A."/>
            <person name="Grigoriev I.V."/>
            <person name="Nagy L.G."/>
            <person name="Martin F."/>
            <person name="Kauserud H."/>
        </authorList>
    </citation>
    <scope>NUCLEOTIDE SEQUENCE</scope>
    <source>
        <strain evidence="2">CBHHK067</strain>
    </source>
</reference>
<feature type="region of interest" description="Disordered" evidence="1">
    <location>
        <begin position="158"/>
        <end position="178"/>
    </location>
</feature>
<name>A0AAD7DAB3_MYCRO</name>
<evidence type="ECO:0000313" key="3">
    <source>
        <dbReference type="Proteomes" id="UP001221757"/>
    </source>
</evidence>
<organism evidence="2 3">
    <name type="scientific">Mycena rosella</name>
    <name type="common">Pink bonnet</name>
    <name type="synonym">Agaricus rosellus</name>
    <dbReference type="NCBI Taxonomy" id="1033263"/>
    <lineage>
        <taxon>Eukaryota</taxon>
        <taxon>Fungi</taxon>
        <taxon>Dikarya</taxon>
        <taxon>Basidiomycota</taxon>
        <taxon>Agaricomycotina</taxon>
        <taxon>Agaricomycetes</taxon>
        <taxon>Agaricomycetidae</taxon>
        <taxon>Agaricales</taxon>
        <taxon>Marasmiineae</taxon>
        <taxon>Mycenaceae</taxon>
        <taxon>Mycena</taxon>
    </lineage>
</organism>
<evidence type="ECO:0008006" key="4">
    <source>
        <dbReference type="Google" id="ProtNLM"/>
    </source>
</evidence>
<evidence type="ECO:0000256" key="1">
    <source>
        <dbReference type="SAM" id="MobiDB-lite"/>
    </source>
</evidence>
<keyword evidence="3" id="KW-1185">Reference proteome</keyword>